<protein>
    <submittedName>
        <fullName evidence="1">DNA binding CopG/RHH family protein</fullName>
    </submittedName>
</protein>
<evidence type="ECO:0000313" key="2">
    <source>
        <dbReference type="Proteomes" id="UP001523550"/>
    </source>
</evidence>
<keyword evidence="2" id="KW-1185">Reference proteome</keyword>
<comment type="caution">
    <text evidence="1">The sequence shown here is derived from an EMBL/GenBank/DDBJ whole genome shotgun (WGS) entry which is preliminary data.</text>
</comment>
<proteinExistence type="predicted"/>
<dbReference type="Proteomes" id="UP001523550">
    <property type="component" value="Unassembled WGS sequence"/>
</dbReference>
<sequence length="97" mass="10915">MSNTKLDKEEKALLEAYEGGEFESELDQARAGELAEIAEATARKDQRINIRISSRDLMLLKRHALREGLPYQSLVASILHKYIAGSLKDVDTNNNQN</sequence>
<dbReference type="RefSeq" id="WP_253448949.1">
    <property type="nucleotide sequence ID" value="NZ_JALJYF010000002.1"/>
</dbReference>
<organism evidence="1 2">
    <name type="scientific">Natronospira proteinivora</name>
    <dbReference type="NCBI Taxonomy" id="1807133"/>
    <lineage>
        <taxon>Bacteria</taxon>
        <taxon>Pseudomonadati</taxon>
        <taxon>Pseudomonadota</taxon>
        <taxon>Gammaproteobacteria</taxon>
        <taxon>Natronospirales</taxon>
        <taxon>Natronospiraceae</taxon>
        <taxon>Natronospira</taxon>
    </lineage>
</organism>
<accession>A0ABT1GC09</accession>
<reference evidence="1 2" key="1">
    <citation type="submission" date="2022-03" db="EMBL/GenBank/DDBJ databases">
        <title>Genomic Encyclopedia of Type Strains, Phase III (KMG-III): the genomes of soil and plant-associated and newly described type strains.</title>
        <authorList>
            <person name="Whitman W."/>
        </authorList>
    </citation>
    <scope>NUCLEOTIDE SEQUENCE [LARGE SCALE GENOMIC DNA]</scope>
    <source>
        <strain evidence="1 2">BSker1</strain>
    </source>
</reference>
<evidence type="ECO:0000313" key="1">
    <source>
        <dbReference type="EMBL" id="MCP1727908.1"/>
    </source>
</evidence>
<gene>
    <name evidence="1" type="ORF">J2T60_001908</name>
</gene>
<name>A0ABT1GC09_9GAMM</name>
<dbReference type="EMBL" id="JALJYF010000002">
    <property type="protein sequence ID" value="MCP1727908.1"/>
    <property type="molecule type" value="Genomic_DNA"/>
</dbReference>